<proteinExistence type="inferred from homology"/>
<evidence type="ECO:0000313" key="6">
    <source>
        <dbReference type="EMBL" id="QBN85170.1"/>
    </source>
</evidence>
<keyword evidence="2" id="KW-0378">Hydrolase</keyword>
<dbReference type="InterPro" id="IPR029054">
    <property type="entry name" value="dUTPase-like"/>
</dbReference>
<protein>
    <submittedName>
        <fullName evidence="6">Deoxyuridine triphosphatase-like protein</fullName>
    </submittedName>
</protein>
<dbReference type="InterPro" id="IPR033704">
    <property type="entry name" value="dUTPase_trimeric"/>
</dbReference>
<name>A0A482F4F4_9ALPH</name>
<dbReference type="HAMAP" id="MF_04031">
    <property type="entry name" value="HSV_DUT"/>
    <property type="match status" value="1"/>
</dbReference>
<keyword evidence="1" id="KW-0479">Metal-binding</keyword>
<evidence type="ECO:0000259" key="5">
    <source>
        <dbReference type="Pfam" id="PF00692"/>
    </source>
</evidence>
<evidence type="ECO:0000313" key="7">
    <source>
        <dbReference type="Proteomes" id="UP000326297"/>
    </source>
</evidence>
<reference evidence="6" key="1">
    <citation type="submission" date="2018-06" db="EMBL/GenBank/DDBJ databases">
        <title>Metagenomic Sequencing for Combined Detection of RNA and DNA Viruses in Respiratory Samples From Pediatric Patients.</title>
        <authorList>
            <person name="van Boheemen S."/>
            <person name="van Rijn-Klink A.L."/>
            <person name="Pappas N."/>
            <person name="Carbo E.C."/>
            <person name="van 't Hof P."/>
            <person name="Vorderman R.H.P."/>
            <person name="Mei H."/>
            <person name="Claas E.C.J."/>
            <person name="Kroes A.C.M."/>
            <person name="de Vries J.J.C."/>
        </authorList>
    </citation>
    <scope>NUCLEOTIDE SEQUENCE [LARGE SCALE GENOMIC DNA]</scope>
</reference>
<dbReference type="InterPro" id="IPR036157">
    <property type="entry name" value="dUTPase-like_sf"/>
</dbReference>
<accession>A0A482F4F4</accession>
<evidence type="ECO:0000256" key="3">
    <source>
        <dbReference type="ARBA" id="ARBA00022842"/>
    </source>
</evidence>
<keyword evidence="3" id="KW-0460">Magnesium</keyword>
<sequence length="314" mass="35664">MDIKTSLIVDPIALVDIQDNSWTINKTKDALLITNNKQIDLTEDFKGADAFYNKLIDIGIRIATPSQYAVFVTQMCFDDEERDCNPNVFVVNGVIDSGYRGIVKALIYHHSFTKTINAHSLKLKLPLLKLSNDLIPIAPNLHSLSKPTFENFLYDFYSIFNKKRDEDAGYDISSPQTIQIEPGYSYFVTIPIFQLDMENPPIACIFGRSSMNLKGLIVLPTIWKPRTRCQFFIKNVTRQPIVLKEGQRIAQLVLIDNTQSVWLQPQINCYSLFPKTSNSSLIEQSYSMWRFTKNFNIEAPNSLRGANGFGSTGI</sequence>
<dbReference type="GO" id="GO:0046872">
    <property type="term" value="F:metal ion binding"/>
    <property type="evidence" value="ECO:0007669"/>
    <property type="project" value="UniProtKB-KW"/>
</dbReference>
<dbReference type="GO" id="GO:0004170">
    <property type="term" value="F:dUTP diphosphatase activity"/>
    <property type="evidence" value="ECO:0007669"/>
    <property type="project" value="InterPro"/>
</dbReference>
<keyword evidence="4" id="KW-0546">Nucleotide metabolism</keyword>
<dbReference type="Pfam" id="PF00692">
    <property type="entry name" value="dUTPase"/>
    <property type="match status" value="1"/>
</dbReference>
<organism evidence="6 7">
    <name type="scientific">Phocid alphaherpesvirus 1</name>
    <dbReference type="NCBI Taxonomy" id="47418"/>
    <lineage>
        <taxon>Viruses</taxon>
        <taxon>Duplodnaviria</taxon>
        <taxon>Heunggongvirae</taxon>
        <taxon>Peploviricota</taxon>
        <taxon>Herviviricetes</taxon>
        <taxon>Herpesvirales</taxon>
        <taxon>Orthoherpesviridae</taxon>
        <taxon>Alphaherpesvirinae</taxon>
        <taxon>Varicellovirus</taxon>
        <taxon>Varicellovirus phocidalpha1</taxon>
    </lineage>
</organism>
<dbReference type="InterPro" id="IPR034745">
    <property type="entry name" value="HSV_DUT"/>
</dbReference>
<dbReference type="Gene3D" id="2.70.40.10">
    <property type="match status" value="2"/>
</dbReference>
<keyword evidence="7" id="KW-1185">Reference proteome</keyword>
<dbReference type="RefSeq" id="YP_010794881.1">
    <property type="nucleotide sequence ID" value="NC_075562.1"/>
</dbReference>
<evidence type="ECO:0000256" key="4">
    <source>
        <dbReference type="ARBA" id="ARBA00023080"/>
    </source>
</evidence>
<dbReference type="SUPFAM" id="SSF51283">
    <property type="entry name" value="dUTPase-like"/>
    <property type="match status" value="1"/>
</dbReference>
<feature type="domain" description="dUTPase-like" evidence="5">
    <location>
        <begin position="158"/>
        <end position="265"/>
    </location>
</feature>
<dbReference type="GeneID" id="80531896"/>
<dbReference type="CDD" id="cd07557">
    <property type="entry name" value="trimeric_dUTPase"/>
    <property type="match status" value="1"/>
</dbReference>
<evidence type="ECO:0000256" key="2">
    <source>
        <dbReference type="ARBA" id="ARBA00022801"/>
    </source>
</evidence>
<dbReference type="Proteomes" id="UP000326297">
    <property type="component" value="Segment"/>
</dbReference>
<evidence type="ECO:0000256" key="1">
    <source>
        <dbReference type="ARBA" id="ARBA00022723"/>
    </source>
</evidence>
<dbReference type="EMBL" id="MH509440">
    <property type="protein sequence ID" value="QBN85170.1"/>
    <property type="molecule type" value="Genomic_DNA"/>
</dbReference>
<dbReference type="KEGG" id="vg:80531896"/>
<dbReference type="GO" id="GO:0046080">
    <property type="term" value="P:dUTP metabolic process"/>
    <property type="evidence" value="ECO:0007669"/>
    <property type="project" value="InterPro"/>
</dbReference>
<gene>
    <name evidence="6" type="primary">UL50</name>
</gene>